<dbReference type="RefSeq" id="WP_040986988.1">
    <property type="nucleotide sequence ID" value="NZ_JTKH01000003.1"/>
</dbReference>
<keyword evidence="4" id="KW-1185">Reference proteome</keyword>
<evidence type="ECO:0000313" key="4">
    <source>
        <dbReference type="Proteomes" id="UP000031672"/>
    </source>
</evidence>
<sequence length="202" mass="21333">MKILVIGAAGTIGSEVTQALQEQHEVVMAGKSSGDVQIDITDPNSIHAALDKIGKLDGIICAAGDVVFNTFEKISREEWDVGINSRLMGQVNLAQIALSYLNDNGSITLTSGIVADYPIAYGVSAATLNGALEHFVMAVSHELPRGIRINAVSPTVVSESLATYGDYFPGFHSMAAKDVAKSYLRSTLGIENGQTFKAFAGN</sequence>
<dbReference type="PRINTS" id="PR00081">
    <property type="entry name" value="GDHRDH"/>
</dbReference>
<gene>
    <name evidence="3" type="ORF">OJ16_02405</name>
</gene>
<dbReference type="OrthoDB" id="9787486at2"/>
<dbReference type="InterPro" id="IPR051122">
    <property type="entry name" value="SDR_DHRS6-like"/>
</dbReference>
<evidence type="ECO:0000313" key="3">
    <source>
        <dbReference type="EMBL" id="KII82054.1"/>
    </source>
</evidence>
<evidence type="ECO:0000256" key="1">
    <source>
        <dbReference type="ARBA" id="ARBA00006484"/>
    </source>
</evidence>
<comment type="similarity">
    <text evidence="1">Belongs to the short-chain dehydrogenases/reductases (SDR) family.</text>
</comment>
<accession>A0A0C2NL74</accession>
<comment type="caution">
    <text evidence="3">The sequence shown here is derived from an EMBL/GenBank/DDBJ whole genome shotgun (WGS) entry which is preliminary data.</text>
</comment>
<proteinExistence type="inferred from homology"/>
<dbReference type="AlphaFoldDB" id="A0A0C2NL74"/>
<evidence type="ECO:0000256" key="2">
    <source>
        <dbReference type="ARBA" id="ARBA00023002"/>
    </source>
</evidence>
<reference evidence="3 4" key="1">
    <citation type="submission" date="2014-11" db="EMBL/GenBank/DDBJ databases">
        <title>Draft Genome Sequence of Vibrio piscirenalis strains CECT 8603T and CECT 8604, two marine Gammaproteobacterium isolated from cultured gilthead sea bream (Sparus aurata).</title>
        <authorList>
            <person name="Arahal D.R."/>
            <person name="Rodrigo-Torres L."/>
            <person name="Lucena T."/>
            <person name="Pujalte M.J."/>
        </authorList>
    </citation>
    <scope>NUCLEOTIDE SEQUENCE [LARGE SCALE GENOMIC DNA]</scope>
    <source>
        <strain evidence="3 4">DCR 1-4-2</strain>
    </source>
</reference>
<accession>A0A0C2JVT7</accession>
<protein>
    <submittedName>
        <fullName evidence="3">Short-chain dehydrogenase</fullName>
    </submittedName>
</protein>
<dbReference type="PANTHER" id="PTHR43477">
    <property type="entry name" value="DIHYDROANTICAPSIN 7-DEHYDROGENASE"/>
    <property type="match status" value="1"/>
</dbReference>
<dbReference type="InterPro" id="IPR002347">
    <property type="entry name" value="SDR_fam"/>
</dbReference>
<organism evidence="3 4">
    <name type="scientific">Vibrio renipiscarius</name>
    <dbReference type="NCBI Taxonomy" id="1461322"/>
    <lineage>
        <taxon>Bacteria</taxon>
        <taxon>Pseudomonadati</taxon>
        <taxon>Pseudomonadota</taxon>
        <taxon>Gammaproteobacteria</taxon>
        <taxon>Vibrionales</taxon>
        <taxon>Vibrionaceae</taxon>
        <taxon>Vibrio</taxon>
    </lineage>
</organism>
<dbReference type="EMBL" id="JTKH01000003">
    <property type="protein sequence ID" value="KII82054.1"/>
    <property type="molecule type" value="Genomic_DNA"/>
</dbReference>
<dbReference type="InterPro" id="IPR036291">
    <property type="entry name" value="NAD(P)-bd_dom_sf"/>
</dbReference>
<dbReference type="Pfam" id="PF13561">
    <property type="entry name" value="adh_short_C2"/>
    <property type="match status" value="1"/>
</dbReference>
<dbReference type="NCBIfam" id="NF005754">
    <property type="entry name" value="PRK07578.1"/>
    <property type="match status" value="1"/>
</dbReference>
<dbReference type="PANTHER" id="PTHR43477:SF1">
    <property type="entry name" value="DIHYDROANTICAPSIN 7-DEHYDROGENASE"/>
    <property type="match status" value="1"/>
</dbReference>
<dbReference type="SUPFAM" id="SSF51735">
    <property type="entry name" value="NAD(P)-binding Rossmann-fold domains"/>
    <property type="match status" value="1"/>
</dbReference>
<dbReference type="Gene3D" id="3.40.50.720">
    <property type="entry name" value="NAD(P)-binding Rossmann-like Domain"/>
    <property type="match status" value="1"/>
</dbReference>
<dbReference type="GO" id="GO:0016491">
    <property type="term" value="F:oxidoreductase activity"/>
    <property type="evidence" value="ECO:0007669"/>
    <property type="project" value="UniProtKB-KW"/>
</dbReference>
<dbReference type="Proteomes" id="UP000031672">
    <property type="component" value="Unassembled WGS sequence"/>
</dbReference>
<dbReference type="CDD" id="cd11731">
    <property type="entry name" value="Lin1944_like_SDR_c"/>
    <property type="match status" value="1"/>
</dbReference>
<name>A0A0C2NL74_9VIBR</name>
<keyword evidence="2" id="KW-0560">Oxidoreductase</keyword>
<dbReference type="STRING" id="1461322.OJ16_02405"/>